<evidence type="ECO:0000313" key="1">
    <source>
        <dbReference type="EMBL" id="GAJ18295.1"/>
    </source>
</evidence>
<gene>
    <name evidence="1" type="ORF">S12H4_56625</name>
</gene>
<protein>
    <recommendedName>
        <fullName evidence="2">DUF932 domain-containing protein</fullName>
    </recommendedName>
</protein>
<evidence type="ECO:0008006" key="2">
    <source>
        <dbReference type="Google" id="ProtNLM"/>
    </source>
</evidence>
<dbReference type="EMBL" id="BARW01036490">
    <property type="protein sequence ID" value="GAJ18295.1"/>
    <property type="molecule type" value="Genomic_DNA"/>
</dbReference>
<organism evidence="1">
    <name type="scientific">marine sediment metagenome</name>
    <dbReference type="NCBI Taxonomy" id="412755"/>
    <lineage>
        <taxon>unclassified sequences</taxon>
        <taxon>metagenomes</taxon>
        <taxon>ecological metagenomes</taxon>
    </lineage>
</organism>
<reference evidence="1" key="1">
    <citation type="journal article" date="2014" name="Front. Microbiol.">
        <title>High frequency of phylogenetically diverse reductive dehalogenase-homologous genes in deep subseafloor sedimentary metagenomes.</title>
        <authorList>
            <person name="Kawai M."/>
            <person name="Futagami T."/>
            <person name="Toyoda A."/>
            <person name="Takaki Y."/>
            <person name="Nishi S."/>
            <person name="Hori S."/>
            <person name="Arai W."/>
            <person name="Tsubouchi T."/>
            <person name="Morono Y."/>
            <person name="Uchiyama I."/>
            <person name="Ito T."/>
            <person name="Fujiyama A."/>
            <person name="Inagaki F."/>
            <person name="Takami H."/>
        </authorList>
    </citation>
    <scope>NUCLEOTIDE SEQUENCE</scope>
    <source>
        <strain evidence="1">Expedition CK06-06</strain>
    </source>
</reference>
<dbReference type="AlphaFoldDB" id="X1VZE1"/>
<name>X1VZE1_9ZZZZ</name>
<accession>X1VZE1</accession>
<proteinExistence type="predicted"/>
<comment type="caution">
    <text evidence="1">The sequence shown here is derived from an EMBL/GenBank/DDBJ whole genome shotgun (WGS) entry which is preliminary data.</text>
</comment>
<feature type="non-terminal residue" evidence="1">
    <location>
        <position position="1"/>
    </location>
</feature>
<sequence>GDLIQAGANIAFSPIGTIEPLVQSYVLRLVCTNGVTHNTVLREFHFGGGGEGDDIWQWFRRSVRDAYQSMDRIVARYRQMTEDEIRPEDRASVLTAMLKEAGIAGAAAETVRAWAIENPPQTAYDVMNLITRASSHLLEAPHQVRRAQLAAAAFVDEETHRRICPTCRRSR</sequence>